<comment type="caution">
    <text evidence="2">The sequence shown here is derived from an EMBL/GenBank/DDBJ whole genome shotgun (WGS) entry which is preliminary data.</text>
</comment>
<dbReference type="InterPro" id="IPR043502">
    <property type="entry name" value="DNA/RNA_pol_sf"/>
</dbReference>
<name>A0A392PGT3_9FABA</name>
<feature type="domain" description="Reverse transcriptase Ty1/copia-type" evidence="1">
    <location>
        <begin position="156"/>
        <end position="257"/>
    </location>
</feature>
<keyword evidence="3" id="KW-1185">Reference proteome</keyword>
<dbReference type="Pfam" id="PF07727">
    <property type="entry name" value="RVT_2"/>
    <property type="match status" value="1"/>
</dbReference>
<dbReference type="InterPro" id="IPR013103">
    <property type="entry name" value="RVT_2"/>
</dbReference>
<evidence type="ECO:0000313" key="2">
    <source>
        <dbReference type="EMBL" id="MCI11288.1"/>
    </source>
</evidence>
<feature type="non-terminal residue" evidence="2">
    <location>
        <position position="258"/>
    </location>
</feature>
<protein>
    <submittedName>
        <fullName evidence="2">Putative retroelement pol polyprotein</fullName>
    </submittedName>
</protein>
<dbReference type="SUPFAM" id="SSF56672">
    <property type="entry name" value="DNA/RNA polymerases"/>
    <property type="match status" value="1"/>
</dbReference>
<evidence type="ECO:0000259" key="1">
    <source>
        <dbReference type="Pfam" id="PF07727"/>
    </source>
</evidence>
<dbReference type="AlphaFoldDB" id="A0A392PGT3"/>
<dbReference type="Proteomes" id="UP000265520">
    <property type="component" value="Unassembled WGS sequence"/>
</dbReference>
<feature type="non-terminal residue" evidence="2">
    <location>
        <position position="1"/>
    </location>
</feature>
<sequence length="258" mass="29277">YDILVSRNVQFEELIFPYPAHNKSNANWEYIVPNTSPIHVSTPIDPVSITAVDESHDVVNQPNTTTSITEPIISARKSSRQKNLPAHLQDYVCNNVTTTTPYPISNYTSHHNLSAKQLKYTLSLLNDSEPTSYSEACQHPQWVKAMDTELQALQHNNTWTIVDLPVGAKAIGRKWVYKIKRKSDGSIERYKARLVAKGYNQVEGIDYFETFSPVAKMTTIRVVLAIASSKNWFIHQLDVDNAFLHGDLCENVYMKIPQ</sequence>
<accession>A0A392PGT3</accession>
<evidence type="ECO:0000313" key="3">
    <source>
        <dbReference type="Proteomes" id="UP000265520"/>
    </source>
</evidence>
<proteinExistence type="predicted"/>
<dbReference type="EMBL" id="LXQA010079599">
    <property type="protein sequence ID" value="MCI11288.1"/>
    <property type="molecule type" value="Genomic_DNA"/>
</dbReference>
<organism evidence="2 3">
    <name type="scientific">Trifolium medium</name>
    <dbReference type="NCBI Taxonomy" id="97028"/>
    <lineage>
        <taxon>Eukaryota</taxon>
        <taxon>Viridiplantae</taxon>
        <taxon>Streptophyta</taxon>
        <taxon>Embryophyta</taxon>
        <taxon>Tracheophyta</taxon>
        <taxon>Spermatophyta</taxon>
        <taxon>Magnoliopsida</taxon>
        <taxon>eudicotyledons</taxon>
        <taxon>Gunneridae</taxon>
        <taxon>Pentapetalae</taxon>
        <taxon>rosids</taxon>
        <taxon>fabids</taxon>
        <taxon>Fabales</taxon>
        <taxon>Fabaceae</taxon>
        <taxon>Papilionoideae</taxon>
        <taxon>50 kb inversion clade</taxon>
        <taxon>NPAAA clade</taxon>
        <taxon>Hologalegina</taxon>
        <taxon>IRL clade</taxon>
        <taxon>Trifolieae</taxon>
        <taxon>Trifolium</taxon>
    </lineage>
</organism>
<reference evidence="2 3" key="1">
    <citation type="journal article" date="2018" name="Front. Plant Sci.">
        <title>Red Clover (Trifolium pratense) and Zigzag Clover (T. medium) - A Picture of Genomic Similarities and Differences.</title>
        <authorList>
            <person name="Dluhosova J."/>
            <person name="Istvanek J."/>
            <person name="Nedelnik J."/>
            <person name="Repkova J."/>
        </authorList>
    </citation>
    <scope>NUCLEOTIDE SEQUENCE [LARGE SCALE GENOMIC DNA]</scope>
    <source>
        <strain evidence="3">cv. 10/8</strain>
        <tissue evidence="2">Leaf</tissue>
    </source>
</reference>